<feature type="region of interest" description="Disordered" evidence="5">
    <location>
        <begin position="213"/>
        <end position="252"/>
    </location>
</feature>
<dbReference type="EMBL" id="CAIIXF020000001">
    <property type="protein sequence ID" value="CAH1773703.1"/>
    <property type="molecule type" value="Genomic_DNA"/>
</dbReference>
<dbReference type="Proteomes" id="UP000749559">
    <property type="component" value="Unassembled WGS sequence"/>
</dbReference>
<evidence type="ECO:0000313" key="6">
    <source>
        <dbReference type="EMBL" id="CAH1773703.1"/>
    </source>
</evidence>
<dbReference type="InterPro" id="IPR014720">
    <property type="entry name" value="dsRBD_dom"/>
</dbReference>
<dbReference type="PANTHER" id="PTHR22948">
    <property type="entry name" value="TUDOR DOMAIN CONTAINING PROTEIN"/>
    <property type="match status" value="1"/>
</dbReference>
<dbReference type="InterPro" id="IPR035437">
    <property type="entry name" value="SNase_OB-fold_sf"/>
</dbReference>
<dbReference type="PROSITE" id="PS51644">
    <property type="entry name" value="HTH_OST"/>
    <property type="match status" value="2"/>
</dbReference>
<keyword evidence="4" id="KW-0744">Spermatogenesis</keyword>
<feature type="region of interest" description="Disordered" evidence="5">
    <location>
        <begin position="1123"/>
        <end position="1146"/>
    </location>
</feature>
<feature type="region of interest" description="Disordered" evidence="5">
    <location>
        <begin position="91"/>
        <end position="154"/>
    </location>
</feature>
<evidence type="ECO:0000313" key="7">
    <source>
        <dbReference type="Proteomes" id="UP000749559"/>
    </source>
</evidence>
<sequence length="1471" mass="163567">MDKEKKLKDVKSMLRAVLMSSKEGVVADRLSREYRGICMEPLPFRELGFKSLDEFILAVPDVARLGRSKDGQVAYFSVADASTAHIQKMVQAQKSTKKRGKPLRSSRRPTFHGPSHFNRFGPRLSHTPRGPPPQRRTFEPKPKSFPPVSKPFANQGSNYGGLKITVTNKHGSNKAAKGLTKRNVTADSGNTFGSQQTNIFGSTYKVPPRFKNRLGAPPAGSESYPEEPFARSFSPPPSTKSSTPAFTGRPADLNPIQVRQGVIKKDYKSLLAVYASKQKMAPLVYETGLAGKDVQHGFISSVKINKRIFGSLDKFASKKEAEQAAARNAVEQLNVESADIKKIPKSKKKKTPATGPNFSEMSLGLGSDEDSEAEEYVAVKLNFDKAVIKERIRQIVSKKPNGLFLTRLPFEYKSIHDEVFPPDAIKLLDQWADIVRVESGVGDMKILFPVAGSSPVVAPTPATQPAPQRAPQDPAPSARTVVMPAKETNGHAYINITEDVRVPPPHLPLIRSNFRVLISNTESIDDFYVQISANSQLLTEFSKQLNDIYEASVPPKVLSKPEVGTYCAVCFEYEGEPGWYRAKITDCTSGIEGNREYTVLYIDFGNSEKIKANRPRRLLPKLAEVPAQAIKCTLDGVFPKGGDKWSDEAIDEFTKATVEQELIIEIIDIEDGVCVVEMYLPDSDTYISDLLHEKGYAVRTKEVTLQEPAPLKLPEDNMWDVYVTYISNPTSIMIRLIGEEYSDKLSTLEEEMDAYYAKNPHEKLTNPPEVGNVYTFFDEDSLYRVRVLKSPTDEGVQCFFLDHGDTDYVELKEFYHMKPEFLKLPYQAKECSLCGLNQLTNNEKVLDKLISMALAKCCIAEVVERGERISVKLFDTSGEEDIYINDAVTVDVLDTDLAPQIPEVGGVIEGYVSYMTENGLLYFQIIGPGLDRLEELMVKITDHYSKHTAASEFVSNPQVNQICCAKYSLDNNWYRAKITELLPDRQVAVHFVDYGNSDIVPYHALREMTEENGHLKTLPFQAVPFTLHGLPPSGGVWSEEAICRVEGLTPSEDVLTLQVVASAEEKTRPMSAMLFVIEGEQKISLLEILSNEPQLFMPPVPSDNNPIDDISNEMAHNLHLDTVDSPVLTPEPPGPDGDGIKNKQKQNPSRYIASMPGSCDDNDNVTSEIIELDHSATNDTIEVISLNSSASDKDESVIFIEERPPSNEARTVTPTCIIEKSPPLDTTPDKATCMGANIIKLSIPMRSGEIPIKGKSDISGEINSLPVPPKLVLPPPGEYWDCNVTYVCDPSNFICIPFESMSDLTVMMKGLSDYYSNPSDLTMGELQVGQLCAAFYENLWYRATIHAVLGNMKQSTLVSVYFVDYGDFGVVPKKHLKPLVTQFRQLPYQATRVQLQGIKPVTGDTWTEESKMRFQDIVMEKDFVALIKKFPSDEPEDNKVPKVSVQLIDTSGDSDIIIHNILVEEGYAVLS</sequence>
<dbReference type="InterPro" id="IPR050621">
    <property type="entry name" value="Tudor_domain_containing"/>
</dbReference>
<dbReference type="Gene3D" id="3.30.160.20">
    <property type="match status" value="1"/>
</dbReference>
<reference evidence="6" key="1">
    <citation type="submission" date="2022-03" db="EMBL/GenBank/DDBJ databases">
        <authorList>
            <person name="Martin C."/>
        </authorList>
    </citation>
    <scope>NUCLEOTIDE SEQUENCE</scope>
</reference>
<dbReference type="GO" id="GO:0030719">
    <property type="term" value="P:P granule organization"/>
    <property type="evidence" value="ECO:0007669"/>
    <property type="project" value="TreeGrafter"/>
</dbReference>
<dbReference type="SUPFAM" id="SSF63748">
    <property type="entry name" value="Tudor/PWWP/MBT"/>
    <property type="match status" value="4"/>
</dbReference>
<dbReference type="Gene3D" id="2.30.30.140">
    <property type="match status" value="4"/>
</dbReference>
<dbReference type="OrthoDB" id="6065551at2759"/>
<dbReference type="InterPro" id="IPR002999">
    <property type="entry name" value="Tudor"/>
</dbReference>
<dbReference type="Gene3D" id="2.40.50.90">
    <property type="match status" value="4"/>
</dbReference>
<accession>A0A8J1U7J5</accession>
<evidence type="ECO:0000256" key="1">
    <source>
        <dbReference type="ARBA" id="ARBA00004496"/>
    </source>
</evidence>
<keyword evidence="4" id="KW-0221">Differentiation</keyword>
<evidence type="ECO:0000256" key="3">
    <source>
        <dbReference type="ARBA" id="ARBA00022737"/>
    </source>
</evidence>
<evidence type="ECO:0000256" key="2">
    <source>
        <dbReference type="ARBA" id="ARBA00022490"/>
    </source>
</evidence>
<keyword evidence="3" id="KW-0677">Repeat</keyword>
<feature type="region of interest" description="Disordered" evidence="5">
    <location>
        <begin position="343"/>
        <end position="366"/>
    </location>
</feature>
<dbReference type="SMART" id="SM00358">
    <property type="entry name" value="DSRM"/>
    <property type="match status" value="1"/>
</dbReference>
<dbReference type="Pfam" id="PF12872">
    <property type="entry name" value="OST-HTH"/>
    <property type="match status" value="1"/>
</dbReference>
<dbReference type="CDD" id="cd09972">
    <property type="entry name" value="LOTUS_TDRD_OSKAR"/>
    <property type="match status" value="1"/>
</dbReference>
<dbReference type="Gene3D" id="3.30.420.610">
    <property type="entry name" value="LOTUS domain-like"/>
    <property type="match status" value="2"/>
</dbReference>
<dbReference type="GO" id="GO:0007283">
    <property type="term" value="P:spermatogenesis"/>
    <property type="evidence" value="ECO:0007669"/>
    <property type="project" value="UniProtKB-KW"/>
</dbReference>
<dbReference type="InterPro" id="IPR025605">
    <property type="entry name" value="OST-HTH/LOTUS_dom"/>
</dbReference>
<feature type="compositionally biased region" description="Basic residues" evidence="5">
    <location>
        <begin position="95"/>
        <end position="110"/>
    </location>
</feature>
<evidence type="ECO:0000256" key="4">
    <source>
        <dbReference type="ARBA" id="ARBA00022871"/>
    </source>
</evidence>
<comment type="subcellular location">
    <subcellularLocation>
        <location evidence="1">Cytoplasm</location>
    </subcellularLocation>
</comment>
<dbReference type="InterPro" id="IPR041966">
    <property type="entry name" value="LOTUS-like"/>
</dbReference>
<dbReference type="Pfam" id="PF00035">
    <property type="entry name" value="dsrm"/>
    <property type="match status" value="1"/>
</dbReference>
<dbReference type="PROSITE" id="PS50137">
    <property type="entry name" value="DS_RBD"/>
    <property type="match status" value="1"/>
</dbReference>
<dbReference type="PROSITE" id="PS50304">
    <property type="entry name" value="TUDOR"/>
    <property type="match status" value="3"/>
</dbReference>
<dbReference type="CDD" id="cd10845">
    <property type="entry name" value="DSRM_RNAse_III_family"/>
    <property type="match status" value="1"/>
</dbReference>
<name>A0A8J1U7J5_OWEFU</name>
<dbReference type="GO" id="GO:0043186">
    <property type="term" value="C:P granule"/>
    <property type="evidence" value="ECO:0007669"/>
    <property type="project" value="TreeGrafter"/>
</dbReference>
<organism evidence="6 7">
    <name type="scientific">Owenia fusiformis</name>
    <name type="common">Polychaete worm</name>
    <dbReference type="NCBI Taxonomy" id="6347"/>
    <lineage>
        <taxon>Eukaryota</taxon>
        <taxon>Metazoa</taxon>
        <taxon>Spiralia</taxon>
        <taxon>Lophotrochozoa</taxon>
        <taxon>Annelida</taxon>
        <taxon>Polychaeta</taxon>
        <taxon>Sedentaria</taxon>
        <taxon>Canalipalpata</taxon>
        <taxon>Sabellida</taxon>
        <taxon>Oweniida</taxon>
        <taxon>Oweniidae</taxon>
        <taxon>Owenia</taxon>
    </lineage>
</organism>
<dbReference type="PANTHER" id="PTHR22948:SF29">
    <property type="entry name" value="FI02030P-RELATED"/>
    <property type="match status" value="1"/>
</dbReference>
<dbReference type="SUPFAM" id="SSF54768">
    <property type="entry name" value="dsRNA-binding domain-like"/>
    <property type="match status" value="1"/>
</dbReference>
<dbReference type="Pfam" id="PF00567">
    <property type="entry name" value="TUDOR"/>
    <property type="match status" value="4"/>
</dbReference>
<dbReference type="SMART" id="SM00333">
    <property type="entry name" value="TUDOR"/>
    <property type="match status" value="4"/>
</dbReference>
<dbReference type="FunFam" id="2.30.30.140:FF:000018">
    <property type="entry name" value="Serine/threonine-protein kinase 31"/>
    <property type="match status" value="1"/>
</dbReference>
<dbReference type="GO" id="GO:0034587">
    <property type="term" value="P:piRNA processing"/>
    <property type="evidence" value="ECO:0007669"/>
    <property type="project" value="TreeGrafter"/>
</dbReference>
<dbReference type="GO" id="GO:0003723">
    <property type="term" value="F:RNA binding"/>
    <property type="evidence" value="ECO:0007669"/>
    <property type="project" value="UniProtKB-UniRule"/>
</dbReference>
<keyword evidence="7" id="KW-1185">Reference proteome</keyword>
<keyword evidence="2" id="KW-0963">Cytoplasm</keyword>
<evidence type="ECO:0000256" key="5">
    <source>
        <dbReference type="SAM" id="MobiDB-lite"/>
    </source>
</evidence>
<gene>
    <name evidence="6" type="ORF">OFUS_LOCUS1269</name>
</gene>
<protein>
    <submittedName>
        <fullName evidence="6">Uncharacterized protein</fullName>
    </submittedName>
</protein>
<comment type="caution">
    <text evidence="6">The sequence shown here is derived from an EMBL/GenBank/DDBJ whole genome shotgun (WGS) entry which is preliminary data.</text>
</comment>
<proteinExistence type="predicted"/>